<comment type="subcellular location">
    <subcellularLocation>
        <location evidence="1">Membrane</location>
        <topology evidence="1">Multi-pass membrane protein</topology>
    </subcellularLocation>
</comment>
<dbReference type="EMBL" id="CAJB01000393">
    <property type="protein sequence ID" value="CCH79857.1"/>
    <property type="molecule type" value="Genomic_DNA"/>
</dbReference>
<feature type="transmembrane region" description="Helical" evidence="7">
    <location>
        <begin position="101"/>
        <end position="126"/>
    </location>
</feature>
<feature type="transmembrane region" description="Helical" evidence="7">
    <location>
        <begin position="232"/>
        <end position="257"/>
    </location>
</feature>
<feature type="transmembrane region" description="Helical" evidence="7">
    <location>
        <begin position="367"/>
        <end position="386"/>
    </location>
</feature>
<dbReference type="GO" id="GO:0016020">
    <property type="term" value="C:membrane"/>
    <property type="evidence" value="ECO:0007669"/>
    <property type="project" value="UniProtKB-SubCell"/>
</dbReference>
<feature type="transmembrane region" description="Helical" evidence="7">
    <location>
        <begin position="138"/>
        <end position="155"/>
    </location>
</feature>
<evidence type="ECO:0000256" key="3">
    <source>
        <dbReference type="ARBA" id="ARBA00022692"/>
    </source>
</evidence>
<sequence length="504" mass="52945">MRYRATAAVKQRQRSLLDMPAGTPAYRPSDQETLMSAPAHDPRLDSAVPPTPTSPTATDPTPPTTKPARGEHRSGRWIEHWDPEDPTFWHGGGRAIARRNLVISVLAEFLGFCVWALWSVVVPLLAAHGFALTLDEQFWLIAVPSLVGATLRIPYTFAVPRFGGRNWTVVSALLLLVPCTALSVVVQHPDTSFGVLLLCAALAGLGGGNFASSMTNISFFYPEAEKGRALGLNAAGGNLGTGIVQLVVPAVVTIGAGVHLERAGLMFVPLAVLAAVLAWRGMDNLAGIRADYGAYAAAARAPHTWIISVLYLGTFGSFIGYAGVFPTLLRTQFPGHPGWFAFLGALLGALARPLGGIVADRVGGSRVTIASFVALAVGAVLAIRGLHDHSFAAFFVAFLVLFLAAGTGNGATYRMIPAVFRAGASDDPRRLATARKTAAGCIGIAGAVGAYGGFLVPRGFAFSQTHSGSLVPALWVFLAVYLAMATVTYAGYAAPRRSLADESV</sequence>
<gene>
    <name evidence="8" type="ORF">BN12_600017</name>
</gene>
<keyword evidence="5 7" id="KW-0472">Membrane</keyword>
<accession>A0A077M448</accession>
<dbReference type="STRING" id="1194083.BN12_600017"/>
<dbReference type="InterPro" id="IPR011701">
    <property type="entry name" value="MFS"/>
</dbReference>
<dbReference type="CDD" id="cd17341">
    <property type="entry name" value="MFS_NRT2_like"/>
    <property type="match status" value="1"/>
</dbReference>
<reference evidence="8 9" key="1">
    <citation type="journal article" date="2013" name="ISME J.">
        <title>A metabolic model for members of the genus Tetrasphaera involved in enhanced biological phosphorus removal.</title>
        <authorList>
            <person name="Kristiansen R."/>
            <person name="Nguyen H.T.T."/>
            <person name="Saunders A.M."/>
            <person name="Nielsen J.L."/>
            <person name="Wimmer R."/>
            <person name="Le V.Q."/>
            <person name="McIlroy S.J."/>
            <person name="Petrovski S."/>
            <person name="Seviour R.J."/>
            <person name="Calteau A."/>
            <person name="Nielsen K.L."/>
            <person name="Nielsen P.H."/>
        </authorList>
    </citation>
    <scope>NUCLEOTIDE SEQUENCE [LARGE SCALE GENOMIC DNA]</scope>
    <source>
        <strain evidence="8 9">T1-X7</strain>
    </source>
</reference>
<dbReference type="Proteomes" id="UP000035721">
    <property type="component" value="Unassembled WGS sequence"/>
</dbReference>
<evidence type="ECO:0000256" key="5">
    <source>
        <dbReference type="ARBA" id="ARBA00023136"/>
    </source>
</evidence>
<evidence type="ECO:0000256" key="7">
    <source>
        <dbReference type="SAM" id="Phobius"/>
    </source>
</evidence>
<name>A0A077M448_9MICO</name>
<evidence type="ECO:0000256" key="6">
    <source>
        <dbReference type="SAM" id="MobiDB-lite"/>
    </source>
</evidence>
<feature type="transmembrane region" description="Helical" evidence="7">
    <location>
        <begin position="474"/>
        <end position="494"/>
    </location>
</feature>
<feature type="transmembrane region" description="Helical" evidence="7">
    <location>
        <begin position="167"/>
        <end position="186"/>
    </location>
</feature>
<dbReference type="GO" id="GO:0015112">
    <property type="term" value="F:nitrate transmembrane transporter activity"/>
    <property type="evidence" value="ECO:0007669"/>
    <property type="project" value="InterPro"/>
</dbReference>
<evidence type="ECO:0000256" key="1">
    <source>
        <dbReference type="ARBA" id="ARBA00004141"/>
    </source>
</evidence>
<feature type="transmembrane region" description="Helical" evidence="7">
    <location>
        <begin position="336"/>
        <end position="355"/>
    </location>
</feature>
<dbReference type="Gene3D" id="1.20.1250.20">
    <property type="entry name" value="MFS general substrate transporter like domains"/>
    <property type="match status" value="1"/>
</dbReference>
<feature type="transmembrane region" description="Helical" evidence="7">
    <location>
        <begin position="303"/>
        <end position="324"/>
    </location>
</feature>
<evidence type="ECO:0000256" key="2">
    <source>
        <dbReference type="ARBA" id="ARBA00008432"/>
    </source>
</evidence>
<dbReference type="InterPro" id="IPR044772">
    <property type="entry name" value="NO3_transporter"/>
</dbReference>
<dbReference type="AlphaFoldDB" id="A0A077M448"/>
<comment type="similarity">
    <text evidence="2">Belongs to the major facilitator superfamily. Nitrate/nitrite porter (TC 2.A.1.8) family.</text>
</comment>
<evidence type="ECO:0000313" key="8">
    <source>
        <dbReference type="EMBL" id="CCH79857.1"/>
    </source>
</evidence>
<dbReference type="SUPFAM" id="SSF103473">
    <property type="entry name" value="MFS general substrate transporter"/>
    <property type="match status" value="1"/>
</dbReference>
<evidence type="ECO:0000313" key="9">
    <source>
        <dbReference type="Proteomes" id="UP000035721"/>
    </source>
</evidence>
<keyword evidence="9" id="KW-1185">Reference proteome</keyword>
<keyword evidence="4 7" id="KW-1133">Transmembrane helix</keyword>
<feature type="transmembrane region" description="Helical" evidence="7">
    <location>
        <begin position="263"/>
        <end position="282"/>
    </location>
</feature>
<comment type="caution">
    <text evidence="8">The sequence shown here is derived from an EMBL/GenBank/DDBJ whole genome shotgun (WGS) entry which is preliminary data.</text>
</comment>
<feature type="transmembrane region" description="Helical" evidence="7">
    <location>
        <begin position="392"/>
        <end position="416"/>
    </location>
</feature>
<evidence type="ECO:0000256" key="4">
    <source>
        <dbReference type="ARBA" id="ARBA00022989"/>
    </source>
</evidence>
<feature type="region of interest" description="Disordered" evidence="6">
    <location>
        <begin position="1"/>
        <end position="73"/>
    </location>
</feature>
<dbReference type="PANTHER" id="PTHR23515">
    <property type="entry name" value="HIGH-AFFINITY NITRATE TRANSPORTER 2.3"/>
    <property type="match status" value="1"/>
</dbReference>
<feature type="transmembrane region" description="Helical" evidence="7">
    <location>
        <begin position="192"/>
        <end position="211"/>
    </location>
</feature>
<organism evidence="8 9">
    <name type="scientific">Nostocoides japonicum T1-X7</name>
    <dbReference type="NCBI Taxonomy" id="1194083"/>
    <lineage>
        <taxon>Bacteria</taxon>
        <taxon>Bacillati</taxon>
        <taxon>Actinomycetota</taxon>
        <taxon>Actinomycetes</taxon>
        <taxon>Micrococcales</taxon>
        <taxon>Intrasporangiaceae</taxon>
        <taxon>Nostocoides</taxon>
    </lineage>
</organism>
<proteinExistence type="inferred from homology"/>
<protein>
    <submittedName>
        <fullName evidence="8">Putative nitrate/nitrite transporter</fullName>
    </submittedName>
</protein>
<dbReference type="InterPro" id="IPR036259">
    <property type="entry name" value="MFS_trans_sf"/>
</dbReference>
<dbReference type="Pfam" id="PF07690">
    <property type="entry name" value="MFS_1"/>
    <property type="match status" value="1"/>
</dbReference>
<feature type="transmembrane region" description="Helical" evidence="7">
    <location>
        <begin position="437"/>
        <end position="454"/>
    </location>
</feature>
<keyword evidence="3 7" id="KW-0812">Transmembrane</keyword>